<proteinExistence type="predicted"/>
<sequence>MTGGVATVAFSATPTFNAAAVNTILFGTLTGNVTSSTISNLAQGQYVSIRFKQDATGGRTVVLPATAKVAGSVGLLANQVSYLNVTFNTADGRVEGAWTVLPA</sequence>
<dbReference type="Proteomes" id="UP000035352">
    <property type="component" value="Chromosome"/>
</dbReference>
<organism evidence="1 2">
    <name type="scientific">Caldimonas brevitalea</name>
    <dbReference type="NCBI Taxonomy" id="413882"/>
    <lineage>
        <taxon>Bacteria</taxon>
        <taxon>Pseudomonadati</taxon>
        <taxon>Pseudomonadota</taxon>
        <taxon>Betaproteobacteria</taxon>
        <taxon>Burkholderiales</taxon>
        <taxon>Sphaerotilaceae</taxon>
        <taxon>Caldimonas</taxon>
    </lineage>
</organism>
<accession>A0A0G3BHE5</accession>
<evidence type="ECO:0000313" key="1">
    <source>
        <dbReference type="EMBL" id="AKJ28849.1"/>
    </source>
</evidence>
<dbReference type="AlphaFoldDB" id="A0A0G3BHE5"/>
<name>A0A0G3BHE5_9BURK</name>
<dbReference type="EMBL" id="CP011371">
    <property type="protein sequence ID" value="AKJ28849.1"/>
    <property type="molecule type" value="Genomic_DNA"/>
</dbReference>
<keyword evidence="2" id="KW-1185">Reference proteome</keyword>
<dbReference type="KEGG" id="pbh:AAW51_2158"/>
<dbReference type="STRING" id="413882.AAW51_2158"/>
<protein>
    <submittedName>
        <fullName evidence="1">Uncharacterized protein</fullName>
    </submittedName>
</protein>
<gene>
    <name evidence="1" type="ORF">AAW51_2158</name>
</gene>
<reference evidence="1 2" key="1">
    <citation type="submission" date="2015-05" db="EMBL/GenBank/DDBJ databases">
        <authorList>
            <person name="Tang B."/>
            <person name="Yu Y."/>
        </authorList>
    </citation>
    <scope>NUCLEOTIDE SEQUENCE [LARGE SCALE GENOMIC DNA]</scope>
    <source>
        <strain evidence="1 2">DSM 7029</strain>
    </source>
</reference>
<evidence type="ECO:0000313" key="2">
    <source>
        <dbReference type="Proteomes" id="UP000035352"/>
    </source>
</evidence>